<dbReference type="EMBL" id="JAWJWE010000036">
    <property type="protein sequence ID" value="KAK6628213.1"/>
    <property type="molecule type" value="Genomic_DNA"/>
</dbReference>
<evidence type="ECO:0000313" key="1">
    <source>
        <dbReference type="EMBL" id="KAK6628213.1"/>
    </source>
</evidence>
<sequence length="70" mass="7992">MVAHGELDVAEETEEVQKKGCLQEPVLSPYFWNLTGDDLGSTPMRSGAYVQAYDDRLTMILWLWTNPVFQ</sequence>
<protein>
    <submittedName>
        <fullName evidence="1">Uncharacterized protein</fullName>
    </submittedName>
</protein>
<dbReference type="AlphaFoldDB" id="A0AAN8PBZ7"/>
<organism evidence="1 2">
    <name type="scientific">Polyplax serrata</name>
    <name type="common">Common mouse louse</name>
    <dbReference type="NCBI Taxonomy" id="468196"/>
    <lineage>
        <taxon>Eukaryota</taxon>
        <taxon>Metazoa</taxon>
        <taxon>Ecdysozoa</taxon>
        <taxon>Arthropoda</taxon>
        <taxon>Hexapoda</taxon>
        <taxon>Insecta</taxon>
        <taxon>Pterygota</taxon>
        <taxon>Neoptera</taxon>
        <taxon>Paraneoptera</taxon>
        <taxon>Psocodea</taxon>
        <taxon>Troctomorpha</taxon>
        <taxon>Phthiraptera</taxon>
        <taxon>Anoplura</taxon>
        <taxon>Polyplacidae</taxon>
        <taxon>Polyplax</taxon>
    </lineage>
</organism>
<proteinExistence type="predicted"/>
<accession>A0AAN8PBZ7</accession>
<comment type="caution">
    <text evidence="1">The sequence shown here is derived from an EMBL/GenBank/DDBJ whole genome shotgun (WGS) entry which is preliminary data.</text>
</comment>
<dbReference type="Proteomes" id="UP001372834">
    <property type="component" value="Unassembled WGS sequence"/>
</dbReference>
<evidence type="ECO:0000313" key="2">
    <source>
        <dbReference type="Proteomes" id="UP001372834"/>
    </source>
</evidence>
<gene>
    <name evidence="1" type="ORF">RUM43_002025</name>
</gene>
<name>A0AAN8PBZ7_POLSC</name>
<reference evidence="1 2" key="1">
    <citation type="submission" date="2023-10" db="EMBL/GenBank/DDBJ databases">
        <title>Genomes of two closely related lineages of the louse Polyplax serrata with different host specificities.</title>
        <authorList>
            <person name="Martinu J."/>
            <person name="Tarabai H."/>
            <person name="Stefka J."/>
            <person name="Hypsa V."/>
        </authorList>
    </citation>
    <scope>NUCLEOTIDE SEQUENCE [LARGE SCALE GENOMIC DNA]</scope>
    <source>
        <strain evidence="1">HR10_N</strain>
    </source>
</reference>